<keyword evidence="2" id="KW-1185">Reference proteome</keyword>
<evidence type="ECO:0000313" key="1">
    <source>
        <dbReference type="EMBL" id="MCT7377315.1"/>
    </source>
</evidence>
<organism evidence="1 2">
    <name type="scientific">Chelativorans salis</name>
    <dbReference type="NCBI Taxonomy" id="2978478"/>
    <lineage>
        <taxon>Bacteria</taxon>
        <taxon>Pseudomonadati</taxon>
        <taxon>Pseudomonadota</taxon>
        <taxon>Alphaproteobacteria</taxon>
        <taxon>Hyphomicrobiales</taxon>
        <taxon>Phyllobacteriaceae</taxon>
        <taxon>Chelativorans</taxon>
    </lineage>
</organism>
<name>A0ABT2LS12_9HYPH</name>
<dbReference type="Proteomes" id="UP001320831">
    <property type="component" value="Unassembled WGS sequence"/>
</dbReference>
<sequence>MRDDIDIGSFEEPVHVATEAGERDVCSAREAAEMLLYDWPIGETGMRIQARMTCMKVFAGTEPPTSARDAFVKAAKEARILNEKYEEMH</sequence>
<evidence type="ECO:0000313" key="2">
    <source>
        <dbReference type="Proteomes" id="UP001320831"/>
    </source>
</evidence>
<dbReference type="Pfam" id="PF06169">
    <property type="entry name" value="DUF982"/>
    <property type="match status" value="1"/>
</dbReference>
<dbReference type="RefSeq" id="WP_260905775.1">
    <property type="nucleotide sequence ID" value="NZ_JAOCZP010000007.1"/>
</dbReference>
<dbReference type="EMBL" id="JAOCZP010000007">
    <property type="protein sequence ID" value="MCT7377315.1"/>
    <property type="molecule type" value="Genomic_DNA"/>
</dbReference>
<proteinExistence type="predicted"/>
<comment type="caution">
    <text evidence="1">The sequence shown here is derived from an EMBL/GenBank/DDBJ whole genome shotgun (WGS) entry which is preliminary data.</text>
</comment>
<dbReference type="InterPro" id="IPR010385">
    <property type="entry name" value="DUF982"/>
</dbReference>
<reference evidence="1 2" key="1">
    <citation type="submission" date="2022-09" db="EMBL/GenBank/DDBJ databases">
        <title>Chelativorans salina sp. nov., a novel slightly halophilic bacterium isolated from a saline lake sediment enrichment.</title>
        <authorList>
            <person name="Gao L."/>
            <person name="Fang B.-Z."/>
            <person name="Li W.-J."/>
        </authorList>
    </citation>
    <scope>NUCLEOTIDE SEQUENCE [LARGE SCALE GENOMIC DNA]</scope>
    <source>
        <strain evidence="1 2">EGI FJ00035</strain>
    </source>
</reference>
<dbReference type="Gene3D" id="6.10.250.730">
    <property type="match status" value="1"/>
</dbReference>
<gene>
    <name evidence="1" type="ORF">N5A92_20060</name>
</gene>
<protein>
    <submittedName>
        <fullName evidence="1">DUF982 domain-containing protein</fullName>
    </submittedName>
</protein>
<accession>A0ABT2LS12</accession>